<accession>A0ABR9QMY1</accession>
<name>A0ABR9QMY1_9BACI</name>
<sequence>MKKIVGLFIVILFLTAAIFYGDKYITYSKMKDSYKEPYLIVENLVQEAEQDKNFSNHVLSEKEWRVISHDSVYRIIREPLDWKAFKEFVQECKRPTYSLSYPNGKATLNVMERYYKDNMRSISLKCFEFDEDNGEEIGVRNIILLMQNIKSDWKVVGIAKESIE</sequence>
<organism evidence="1 2">
    <name type="scientific">Litchfieldia luteola</name>
    <dbReference type="NCBI Taxonomy" id="682179"/>
    <lineage>
        <taxon>Bacteria</taxon>
        <taxon>Bacillati</taxon>
        <taxon>Bacillota</taxon>
        <taxon>Bacilli</taxon>
        <taxon>Bacillales</taxon>
        <taxon>Bacillaceae</taxon>
        <taxon>Litchfieldia</taxon>
    </lineage>
</organism>
<dbReference type="Proteomes" id="UP001516662">
    <property type="component" value="Unassembled WGS sequence"/>
</dbReference>
<proteinExistence type="predicted"/>
<gene>
    <name evidence="1" type="ORF">IMZ08_17635</name>
</gene>
<reference evidence="1 2" key="1">
    <citation type="submission" date="2020-10" db="EMBL/GenBank/DDBJ databases">
        <title>Bacillus sp. HD4P25, an endophyte from a halophyte.</title>
        <authorList>
            <person name="Sun J.-Q."/>
        </authorList>
    </citation>
    <scope>NUCLEOTIDE SEQUENCE [LARGE SCALE GENOMIC DNA]</scope>
    <source>
        <strain evidence="1 2">YIM 93174</strain>
    </source>
</reference>
<evidence type="ECO:0000313" key="1">
    <source>
        <dbReference type="EMBL" id="MBE4909860.1"/>
    </source>
</evidence>
<protein>
    <recommendedName>
        <fullName evidence="3">DUF4829 domain-containing protein</fullName>
    </recommendedName>
</protein>
<keyword evidence="2" id="KW-1185">Reference proteome</keyword>
<dbReference type="EMBL" id="JADCLJ010000024">
    <property type="protein sequence ID" value="MBE4909860.1"/>
    <property type="molecule type" value="Genomic_DNA"/>
</dbReference>
<dbReference type="RefSeq" id="WP_193538905.1">
    <property type="nucleotide sequence ID" value="NZ_JADCLJ010000024.1"/>
</dbReference>
<evidence type="ECO:0008006" key="3">
    <source>
        <dbReference type="Google" id="ProtNLM"/>
    </source>
</evidence>
<evidence type="ECO:0000313" key="2">
    <source>
        <dbReference type="Proteomes" id="UP001516662"/>
    </source>
</evidence>
<comment type="caution">
    <text evidence="1">The sequence shown here is derived from an EMBL/GenBank/DDBJ whole genome shotgun (WGS) entry which is preliminary data.</text>
</comment>